<organism evidence="1 2">
    <name type="scientific">Phytophthora megakarya</name>
    <dbReference type="NCBI Taxonomy" id="4795"/>
    <lineage>
        <taxon>Eukaryota</taxon>
        <taxon>Sar</taxon>
        <taxon>Stramenopiles</taxon>
        <taxon>Oomycota</taxon>
        <taxon>Peronosporomycetes</taxon>
        <taxon>Peronosporales</taxon>
        <taxon>Peronosporaceae</taxon>
        <taxon>Phytophthora</taxon>
    </lineage>
</organism>
<dbReference type="OrthoDB" id="126303at2759"/>
<proteinExistence type="predicted"/>
<dbReference type="EMBL" id="NBNE01007355">
    <property type="protein sequence ID" value="OWZ00748.1"/>
    <property type="molecule type" value="Genomic_DNA"/>
</dbReference>
<sequence>MSTLTVGDIAFVGSTHVPSLDNFMYVRVTKVHGTSATVMCTGPDSAEKTPGFDVKGSTLCHRIVSDDRTERCQNLPICDAKLQLQIWYVSDRSIHRRYLSVVDSLSSPQREYILQKQPCLTREFKLLRLRLHEYRLLKIQRLRLQEYRLLKIQYRLSCHQYQRLCYSSSERVMHLTVLDELRRL</sequence>
<gene>
    <name evidence="1" type="ORF">PHMEG_00027994</name>
</gene>
<evidence type="ECO:0000313" key="2">
    <source>
        <dbReference type="Proteomes" id="UP000198211"/>
    </source>
</evidence>
<name>A0A225V767_9STRA</name>
<dbReference type="Proteomes" id="UP000198211">
    <property type="component" value="Unassembled WGS sequence"/>
</dbReference>
<keyword evidence="2" id="KW-1185">Reference proteome</keyword>
<comment type="caution">
    <text evidence="1">The sequence shown here is derived from an EMBL/GenBank/DDBJ whole genome shotgun (WGS) entry which is preliminary data.</text>
</comment>
<protein>
    <submittedName>
        <fullName evidence="1">Uncharacterized protein</fullName>
    </submittedName>
</protein>
<dbReference type="AlphaFoldDB" id="A0A225V767"/>
<evidence type="ECO:0000313" key="1">
    <source>
        <dbReference type="EMBL" id="OWZ00748.1"/>
    </source>
</evidence>
<reference evidence="2" key="1">
    <citation type="submission" date="2017-03" db="EMBL/GenBank/DDBJ databases">
        <title>Phytopthora megakarya and P. palmivora, two closely related causual agents of cacao black pod achieved similar genome size and gene model numbers by different mechanisms.</title>
        <authorList>
            <person name="Ali S."/>
            <person name="Shao J."/>
            <person name="Larry D.J."/>
            <person name="Kronmiller B."/>
            <person name="Shen D."/>
            <person name="Strem M.D."/>
            <person name="Melnick R.L."/>
            <person name="Guiltinan M.J."/>
            <person name="Tyler B.M."/>
            <person name="Meinhardt L.W."/>
            <person name="Bailey B.A."/>
        </authorList>
    </citation>
    <scope>NUCLEOTIDE SEQUENCE [LARGE SCALE GENOMIC DNA]</scope>
    <source>
        <strain evidence="2">zdho120</strain>
    </source>
</reference>
<accession>A0A225V767</accession>